<dbReference type="SUPFAM" id="SSF51161">
    <property type="entry name" value="Trimeric LpxA-like enzymes"/>
    <property type="match status" value="1"/>
</dbReference>
<comment type="similarity">
    <text evidence="1">Belongs to the transferase hexapeptide repeat family.</text>
</comment>
<dbReference type="InterPro" id="IPR018357">
    <property type="entry name" value="Hexapep_transf_CS"/>
</dbReference>
<reference evidence="6" key="1">
    <citation type="journal article" date="2019" name="Int. J. Syst. Evol. Microbiol.">
        <title>The Global Catalogue of Microorganisms (GCM) 10K type strain sequencing project: providing services to taxonomists for standard genome sequencing and annotation.</title>
        <authorList>
            <consortium name="The Broad Institute Genomics Platform"/>
            <consortium name="The Broad Institute Genome Sequencing Center for Infectious Disease"/>
            <person name="Wu L."/>
            <person name="Ma J."/>
        </authorList>
    </citation>
    <scope>NUCLEOTIDE SEQUENCE [LARGE SCALE GENOMIC DNA]</scope>
    <source>
        <strain evidence="6">CCUG 62953</strain>
    </source>
</reference>
<evidence type="ECO:0000256" key="3">
    <source>
        <dbReference type="ARBA" id="ARBA00022737"/>
    </source>
</evidence>
<gene>
    <name evidence="5" type="ORF">ACFQ4E_12650</name>
</gene>
<dbReference type="Gene3D" id="2.160.10.10">
    <property type="entry name" value="Hexapeptide repeat proteins"/>
    <property type="match status" value="1"/>
</dbReference>
<dbReference type="InterPro" id="IPR050179">
    <property type="entry name" value="Trans_hexapeptide_repeat"/>
</dbReference>
<dbReference type="Proteomes" id="UP001597135">
    <property type="component" value="Unassembled WGS sequence"/>
</dbReference>
<evidence type="ECO:0000313" key="5">
    <source>
        <dbReference type="EMBL" id="MFD1343271.1"/>
    </source>
</evidence>
<organism evidence="5 6">
    <name type="scientific">Litorisediminicola beolgyonensis</name>
    <dbReference type="NCBI Taxonomy" id="1173614"/>
    <lineage>
        <taxon>Bacteria</taxon>
        <taxon>Pseudomonadati</taxon>
        <taxon>Pseudomonadota</taxon>
        <taxon>Alphaproteobacteria</taxon>
        <taxon>Rhodobacterales</taxon>
        <taxon>Paracoccaceae</taxon>
        <taxon>Litorisediminicola</taxon>
    </lineage>
</organism>
<keyword evidence="4 5" id="KW-0012">Acyltransferase</keyword>
<keyword evidence="3" id="KW-0677">Repeat</keyword>
<dbReference type="RefSeq" id="WP_386804087.1">
    <property type="nucleotide sequence ID" value="NZ_JBHTMU010000021.1"/>
</dbReference>
<keyword evidence="6" id="KW-1185">Reference proteome</keyword>
<evidence type="ECO:0000256" key="1">
    <source>
        <dbReference type="ARBA" id="ARBA00007274"/>
    </source>
</evidence>
<dbReference type="PROSITE" id="PS00101">
    <property type="entry name" value="HEXAPEP_TRANSFERASES"/>
    <property type="match status" value="1"/>
</dbReference>
<dbReference type="PANTHER" id="PTHR43300">
    <property type="entry name" value="ACETYLTRANSFERASE"/>
    <property type="match status" value="1"/>
</dbReference>
<accession>A0ABW3ZJC4</accession>
<dbReference type="InterPro" id="IPR001451">
    <property type="entry name" value="Hexapep"/>
</dbReference>
<proteinExistence type="inferred from homology"/>
<dbReference type="Pfam" id="PF00132">
    <property type="entry name" value="Hexapep"/>
    <property type="match status" value="1"/>
</dbReference>
<dbReference type="CDD" id="cd03349">
    <property type="entry name" value="LbH_XAT"/>
    <property type="match status" value="1"/>
</dbReference>
<keyword evidence="2 5" id="KW-0808">Transferase</keyword>
<evidence type="ECO:0000256" key="2">
    <source>
        <dbReference type="ARBA" id="ARBA00022679"/>
    </source>
</evidence>
<dbReference type="EC" id="2.3.1.-" evidence="5"/>
<sequence length="204" mass="23014">MKNEIDPTARVAENVRFEAPVRLEDSTRVERRVEIGRFSYLSEGSAVFARTRIGRYCSIGRYCDIGALAHPTDYLSTHPFQYSPFHFPQRAYRKRELVEFDRGEGPVIGHDVWIGTRATILRGLTIGHGAVIAAGAVVTRDVAPYEVVGGLPAKRIRMRFDAETVERLLAVAWWDLPFEALDGLPFDDLPRCLDRLEAIRAEQG</sequence>
<evidence type="ECO:0000256" key="4">
    <source>
        <dbReference type="ARBA" id="ARBA00023315"/>
    </source>
</evidence>
<comment type="caution">
    <text evidence="5">The sequence shown here is derived from an EMBL/GenBank/DDBJ whole genome shotgun (WGS) entry which is preliminary data.</text>
</comment>
<dbReference type="EMBL" id="JBHTMU010000021">
    <property type="protein sequence ID" value="MFD1343271.1"/>
    <property type="molecule type" value="Genomic_DNA"/>
</dbReference>
<dbReference type="InterPro" id="IPR011004">
    <property type="entry name" value="Trimer_LpxA-like_sf"/>
</dbReference>
<dbReference type="PANTHER" id="PTHR43300:SF11">
    <property type="entry name" value="ACETYLTRANSFERASE RV3034C-RELATED"/>
    <property type="match status" value="1"/>
</dbReference>
<protein>
    <submittedName>
        <fullName evidence="5">CatB-related O-acetyltransferase</fullName>
        <ecNumber evidence="5">2.3.1.-</ecNumber>
    </submittedName>
</protein>
<dbReference type="GO" id="GO:0016746">
    <property type="term" value="F:acyltransferase activity"/>
    <property type="evidence" value="ECO:0007669"/>
    <property type="project" value="UniProtKB-KW"/>
</dbReference>
<evidence type="ECO:0000313" key="6">
    <source>
        <dbReference type="Proteomes" id="UP001597135"/>
    </source>
</evidence>
<name>A0ABW3ZJC4_9RHOB</name>